<keyword evidence="2" id="KW-1185">Reference proteome</keyword>
<dbReference type="Proteomes" id="UP000245618">
    <property type="component" value="Unassembled WGS sequence"/>
</dbReference>
<accession>A0A2U1JUJ8</accession>
<dbReference type="AlphaFoldDB" id="A0A2U1JUJ8"/>
<evidence type="ECO:0000313" key="1">
    <source>
        <dbReference type="EMBL" id="PWA08503.1"/>
    </source>
</evidence>
<reference evidence="1 2" key="1">
    <citation type="submission" date="2018-04" db="EMBL/GenBank/DDBJ databases">
        <title>Flavobacterium sp. nov., isolated from glacier ice.</title>
        <authorList>
            <person name="Liu Q."/>
            <person name="Xin Y.-H."/>
        </authorList>
    </citation>
    <scope>NUCLEOTIDE SEQUENCE [LARGE SCALE GENOMIC DNA]</scope>
    <source>
        <strain evidence="1 2">LB2P30</strain>
    </source>
</reference>
<protein>
    <submittedName>
        <fullName evidence="1">Uncharacterized protein</fullName>
    </submittedName>
</protein>
<proteinExistence type="predicted"/>
<name>A0A2U1JUJ8_9FLAO</name>
<evidence type="ECO:0000313" key="2">
    <source>
        <dbReference type="Proteomes" id="UP000245618"/>
    </source>
</evidence>
<comment type="caution">
    <text evidence="1">The sequence shown here is derived from an EMBL/GenBank/DDBJ whole genome shotgun (WGS) entry which is preliminary data.</text>
</comment>
<organism evidence="1 2">
    <name type="scientific">Flavobacterium laiguense</name>
    <dbReference type="NCBI Taxonomy" id="2169409"/>
    <lineage>
        <taxon>Bacteria</taxon>
        <taxon>Pseudomonadati</taxon>
        <taxon>Bacteroidota</taxon>
        <taxon>Flavobacteriia</taxon>
        <taxon>Flavobacteriales</taxon>
        <taxon>Flavobacteriaceae</taxon>
        <taxon>Flavobacterium</taxon>
    </lineage>
</organism>
<gene>
    <name evidence="1" type="ORF">DB891_11795</name>
</gene>
<dbReference type="EMBL" id="QCZH01000013">
    <property type="protein sequence ID" value="PWA08503.1"/>
    <property type="molecule type" value="Genomic_DNA"/>
</dbReference>
<sequence>MITLFFIRKISLVLRKKSVFSRSSPDGNEKPGAYKSNFSCTKKATKGSSFWGLEKYFYK</sequence>